<dbReference type="EMBL" id="LAZR01053451">
    <property type="protein sequence ID" value="KKK80718.1"/>
    <property type="molecule type" value="Genomic_DNA"/>
</dbReference>
<evidence type="ECO:0000313" key="1">
    <source>
        <dbReference type="EMBL" id="KKK80718.1"/>
    </source>
</evidence>
<gene>
    <name evidence="1" type="ORF">LCGC14_2820700</name>
</gene>
<sequence length="64" mass="7057">MDFAAGRISVSEKKLIYALFRVSLSWRGCLIMQTAGVSLTDAERDQSAEPVIEEAELLSRLARG</sequence>
<comment type="caution">
    <text evidence="1">The sequence shown here is derived from an EMBL/GenBank/DDBJ whole genome shotgun (WGS) entry which is preliminary data.</text>
</comment>
<reference evidence="1" key="1">
    <citation type="journal article" date="2015" name="Nature">
        <title>Complex archaea that bridge the gap between prokaryotes and eukaryotes.</title>
        <authorList>
            <person name="Spang A."/>
            <person name="Saw J.H."/>
            <person name="Jorgensen S.L."/>
            <person name="Zaremba-Niedzwiedzka K."/>
            <person name="Martijn J."/>
            <person name="Lind A.E."/>
            <person name="van Eijk R."/>
            <person name="Schleper C."/>
            <person name="Guy L."/>
            <person name="Ettema T.J."/>
        </authorList>
    </citation>
    <scope>NUCLEOTIDE SEQUENCE</scope>
</reference>
<protein>
    <submittedName>
        <fullName evidence="1">Uncharacterized protein</fullName>
    </submittedName>
</protein>
<feature type="non-terminal residue" evidence="1">
    <location>
        <position position="64"/>
    </location>
</feature>
<dbReference type="AlphaFoldDB" id="A0A0F8YGY3"/>
<name>A0A0F8YGY3_9ZZZZ</name>
<accession>A0A0F8YGY3</accession>
<organism evidence="1">
    <name type="scientific">marine sediment metagenome</name>
    <dbReference type="NCBI Taxonomy" id="412755"/>
    <lineage>
        <taxon>unclassified sequences</taxon>
        <taxon>metagenomes</taxon>
        <taxon>ecological metagenomes</taxon>
    </lineage>
</organism>
<proteinExistence type="predicted"/>